<evidence type="ECO:0000259" key="10">
    <source>
        <dbReference type="PROSITE" id="PS50109"/>
    </source>
</evidence>
<keyword evidence="7" id="KW-0067">ATP-binding</keyword>
<dbReference type="Pfam" id="PF07730">
    <property type="entry name" value="HisKA_3"/>
    <property type="match status" value="1"/>
</dbReference>
<dbReference type="InterPro" id="IPR036890">
    <property type="entry name" value="HATPase_C_sf"/>
</dbReference>
<keyword evidence="6 11" id="KW-0418">Kinase</keyword>
<dbReference type="Proteomes" id="UP001499938">
    <property type="component" value="Unassembled WGS sequence"/>
</dbReference>
<evidence type="ECO:0000256" key="4">
    <source>
        <dbReference type="ARBA" id="ARBA00022679"/>
    </source>
</evidence>
<dbReference type="Pfam" id="PF23539">
    <property type="entry name" value="DUF7134"/>
    <property type="match status" value="1"/>
</dbReference>
<dbReference type="SMART" id="SM00387">
    <property type="entry name" value="HATPase_c"/>
    <property type="match status" value="1"/>
</dbReference>
<dbReference type="SUPFAM" id="SSF55874">
    <property type="entry name" value="ATPase domain of HSP90 chaperone/DNA topoisomerase II/histidine kinase"/>
    <property type="match status" value="1"/>
</dbReference>
<dbReference type="PANTHER" id="PTHR24421">
    <property type="entry name" value="NITRATE/NITRITE SENSOR PROTEIN NARX-RELATED"/>
    <property type="match status" value="1"/>
</dbReference>
<keyword evidence="5" id="KW-0547">Nucleotide-binding</keyword>
<dbReference type="Gene3D" id="1.20.5.1930">
    <property type="match status" value="1"/>
</dbReference>
<evidence type="ECO:0000313" key="12">
    <source>
        <dbReference type="Proteomes" id="UP001499938"/>
    </source>
</evidence>
<keyword evidence="12" id="KW-1185">Reference proteome</keyword>
<sequence>MSPLPARDRHLRAVAATAAGWVRAHPRLVDAVLATGYFALFGLYQVIGVLDPPRVPDWRARGSVVLAITVAHATGVLWRRHQPVLAFWIVVAGCLLQLATTDEMIPTDLAVPVAAYGLARWSRSELSRRIGLIPIALAGPLAALDWGVNPKTVFSLVASSVFLSAFPVLSWVWGDLNRKRADLLDRLSAQNAALLRDHAQREQLAAAGERARIAREMHDVVAHSLSVIVVQADGAAYAAEHAPAWNRSQAADTLGTVARTARQALAETRHLVGVLRQAGDDAEYVPAQGLSEIDALLESVRAAGLDVDAQTDIAKPVPREVDLAAYRIAQEALTNALRHAGSDARVRVRLDRTPEALVIDIQDDGRGAPIIGRLEGSGSGLIGMRERASAVGGTISTGPRRGGGWAVHAELPIEAQDD</sequence>
<keyword evidence="8" id="KW-0902">Two-component regulatory system</keyword>
<evidence type="ECO:0000256" key="6">
    <source>
        <dbReference type="ARBA" id="ARBA00022777"/>
    </source>
</evidence>
<gene>
    <name evidence="11" type="ORF">GCM10009811_12130</name>
</gene>
<dbReference type="EC" id="2.7.13.3" evidence="2"/>
<dbReference type="InterPro" id="IPR011712">
    <property type="entry name" value="Sig_transdc_His_kin_sub3_dim/P"/>
</dbReference>
<dbReference type="Pfam" id="PF02518">
    <property type="entry name" value="HATPase_c"/>
    <property type="match status" value="1"/>
</dbReference>
<evidence type="ECO:0000313" key="11">
    <source>
        <dbReference type="EMBL" id="GAA1788785.1"/>
    </source>
</evidence>
<proteinExistence type="predicted"/>
<dbReference type="CDD" id="cd16917">
    <property type="entry name" value="HATPase_UhpB-NarQ-NarX-like"/>
    <property type="match status" value="1"/>
</dbReference>
<comment type="caution">
    <text evidence="11">The sequence shown here is derived from an EMBL/GenBank/DDBJ whole genome shotgun (WGS) entry which is preliminary data.</text>
</comment>
<feature type="domain" description="Histidine kinase" evidence="10">
    <location>
        <begin position="327"/>
        <end position="415"/>
    </location>
</feature>
<dbReference type="PANTHER" id="PTHR24421:SF10">
    <property type="entry name" value="NITRATE_NITRITE SENSOR PROTEIN NARQ"/>
    <property type="match status" value="1"/>
</dbReference>
<feature type="transmembrane region" description="Helical" evidence="9">
    <location>
        <begin position="31"/>
        <end position="50"/>
    </location>
</feature>
<dbReference type="InterPro" id="IPR005467">
    <property type="entry name" value="His_kinase_dom"/>
</dbReference>
<dbReference type="Gene3D" id="3.30.565.10">
    <property type="entry name" value="Histidine kinase-like ATPase, C-terminal domain"/>
    <property type="match status" value="1"/>
</dbReference>
<dbReference type="PROSITE" id="PS50109">
    <property type="entry name" value="HIS_KIN"/>
    <property type="match status" value="1"/>
</dbReference>
<keyword evidence="9" id="KW-0472">Membrane</keyword>
<feature type="transmembrane region" description="Helical" evidence="9">
    <location>
        <begin position="84"/>
        <end position="100"/>
    </location>
</feature>
<dbReference type="EMBL" id="BAAAPO010000021">
    <property type="protein sequence ID" value="GAA1788785.1"/>
    <property type="molecule type" value="Genomic_DNA"/>
</dbReference>
<evidence type="ECO:0000256" key="1">
    <source>
        <dbReference type="ARBA" id="ARBA00000085"/>
    </source>
</evidence>
<evidence type="ECO:0000256" key="9">
    <source>
        <dbReference type="SAM" id="Phobius"/>
    </source>
</evidence>
<feature type="transmembrane region" description="Helical" evidence="9">
    <location>
        <begin position="154"/>
        <end position="174"/>
    </location>
</feature>
<dbReference type="InterPro" id="IPR050482">
    <property type="entry name" value="Sensor_HK_TwoCompSys"/>
</dbReference>
<keyword evidence="3" id="KW-0597">Phosphoprotein</keyword>
<dbReference type="InterPro" id="IPR055558">
    <property type="entry name" value="DUF7134"/>
</dbReference>
<protein>
    <recommendedName>
        <fullName evidence="2">histidine kinase</fullName>
        <ecNumber evidence="2">2.7.13.3</ecNumber>
    </recommendedName>
</protein>
<feature type="transmembrane region" description="Helical" evidence="9">
    <location>
        <begin position="62"/>
        <end position="78"/>
    </location>
</feature>
<evidence type="ECO:0000256" key="2">
    <source>
        <dbReference type="ARBA" id="ARBA00012438"/>
    </source>
</evidence>
<dbReference type="GO" id="GO:0016301">
    <property type="term" value="F:kinase activity"/>
    <property type="evidence" value="ECO:0007669"/>
    <property type="project" value="UniProtKB-KW"/>
</dbReference>
<evidence type="ECO:0000256" key="7">
    <source>
        <dbReference type="ARBA" id="ARBA00022840"/>
    </source>
</evidence>
<organism evidence="11 12">
    <name type="scientific">Nostocoides veronense</name>
    <dbReference type="NCBI Taxonomy" id="330836"/>
    <lineage>
        <taxon>Bacteria</taxon>
        <taxon>Bacillati</taxon>
        <taxon>Actinomycetota</taxon>
        <taxon>Actinomycetes</taxon>
        <taxon>Micrococcales</taxon>
        <taxon>Intrasporangiaceae</taxon>
        <taxon>Nostocoides</taxon>
    </lineage>
</organism>
<dbReference type="InterPro" id="IPR003594">
    <property type="entry name" value="HATPase_dom"/>
</dbReference>
<name>A0ABP4XMS3_9MICO</name>
<evidence type="ECO:0000256" key="5">
    <source>
        <dbReference type="ARBA" id="ARBA00022741"/>
    </source>
</evidence>
<keyword evidence="4" id="KW-0808">Transferase</keyword>
<evidence type="ECO:0000256" key="8">
    <source>
        <dbReference type="ARBA" id="ARBA00023012"/>
    </source>
</evidence>
<evidence type="ECO:0000256" key="3">
    <source>
        <dbReference type="ARBA" id="ARBA00022553"/>
    </source>
</evidence>
<accession>A0ABP4XMS3</accession>
<reference evidence="12" key="1">
    <citation type="journal article" date="2019" name="Int. J. Syst. Evol. Microbiol.">
        <title>The Global Catalogue of Microorganisms (GCM) 10K type strain sequencing project: providing services to taxonomists for standard genome sequencing and annotation.</title>
        <authorList>
            <consortium name="The Broad Institute Genomics Platform"/>
            <consortium name="The Broad Institute Genome Sequencing Center for Infectious Disease"/>
            <person name="Wu L."/>
            <person name="Ma J."/>
        </authorList>
    </citation>
    <scope>NUCLEOTIDE SEQUENCE [LARGE SCALE GENOMIC DNA]</scope>
    <source>
        <strain evidence="12">JCM 15592</strain>
    </source>
</reference>
<comment type="catalytic activity">
    <reaction evidence="1">
        <text>ATP + protein L-histidine = ADP + protein N-phospho-L-histidine.</text>
        <dbReference type="EC" id="2.7.13.3"/>
    </reaction>
</comment>
<dbReference type="RefSeq" id="WP_344082541.1">
    <property type="nucleotide sequence ID" value="NZ_BAAAPO010000021.1"/>
</dbReference>
<keyword evidence="9" id="KW-1133">Transmembrane helix</keyword>
<keyword evidence="9" id="KW-0812">Transmembrane</keyword>